<evidence type="ECO:0000256" key="1">
    <source>
        <dbReference type="SAM" id="Phobius"/>
    </source>
</evidence>
<dbReference type="GO" id="GO:0005886">
    <property type="term" value="C:plasma membrane"/>
    <property type="evidence" value="ECO:0007669"/>
    <property type="project" value="InterPro"/>
</dbReference>
<feature type="transmembrane region" description="Helical" evidence="1">
    <location>
        <begin position="55"/>
        <end position="79"/>
    </location>
</feature>
<keyword evidence="1" id="KW-1133">Transmembrane helix</keyword>
<dbReference type="InterPro" id="IPR038900">
    <property type="entry name" value="TMC"/>
</dbReference>
<proteinExistence type="predicted"/>
<dbReference type="PANTHER" id="PTHR23302">
    <property type="entry name" value="TRANSMEMBRANE CHANNEL-RELATED"/>
    <property type="match status" value="1"/>
</dbReference>
<dbReference type="GO" id="GO:0008381">
    <property type="term" value="F:mechanosensitive monoatomic ion channel activity"/>
    <property type="evidence" value="ECO:0007669"/>
    <property type="project" value="TreeGrafter"/>
</dbReference>
<feature type="signal peptide" evidence="2">
    <location>
        <begin position="1"/>
        <end position="18"/>
    </location>
</feature>
<evidence type="ECO:0000256" key="2">
    <source>
        <dbReference type="SAM" id="SignalP"/>
    </source>
</evidence>
<keyword evidence="1" id="KW-0472">Membrane</keyword>
<feature type="chain" id="PRO_5027055019" evidence="2">
    <location>
        <begin position="19"/>
        <end position="126"/>
    </location>
</feature>
<keyword evidence="2" id="KW-0732">Signal</keyword>
<evidence type="ECO:0000313" key="3">
    <source>
        <dbReference type="EMBL" id="NOV50345.1"/>
    </source>
</evidence>
<accession>A0A6M2DVJ1</accession>
<keyword evidence="1" id="KW-0812">Transmembrane</keyword>
<dbReference type="PANTHER" id="PTHR23302:SF24">
    <property type="entry name" value="TMC DOMAIN-CONTAINING PROTEIN"/>
    <property type="match status" value="1"/>
</dbReference>
<name>A0A6M2DVJ1_XENCH</name>
<organism evidence="3">
    <name type="scientific">Xenopsylla cheopis</name>
    <name type="common">Oriental rat flea</name>
    <name type="synonym">Pulex cheopis</name>
    <dbReference type="NCBI Taxonomy" id="163159"/>
    <lineage>
        <taxon>Eukaryota</taxon>
        <taxon>Metazoa</taxon>
        <taxon>Ecdysozoa</taxon>
        <taxon>Arthropoda</taxon>
        <taxon>Hexapoda</taxon>
        <taxon>Insecta</taxon>
        <taxon>Pterygota</taxon>
        <taxon>Neoptera</taxon>
        <taxon>Endopterygota</taxon>
        <taxon>Siphonaptera</taxon>
        <taxon>Pulicidae</taxon>
        <taxon>Xenopsyllinae</taxon>
        <taxon>Xenopsylla</taxon>
    </lineage>
</organism>
<dbReference type="EMBL" id="GIIL01006619">
    <property type="protein sequence ID" value="NOV50345.1"/>
    <property type="molecule type" value="Transcribed_RNA"/>
</dbReference>
<sequence length="126" mass="14488">MLLVLINFFITLVPVGYSITNIVPSECCGPFRGLTSAWESIQLSYMIIPDVIQNVFGFFLTINFTIPAFITLVLILCYYNIVYSVNKHMVSVLKKQLVLEGHDKQFLLDRLSSFIKQQQEYQKDLS</sequence>
<dbReference type="AlphaFoldDB" id="A0A6M2DVJ1"/>
<protein>
    <submittedName>
        <fullName evidence="3">Putative product</fullName>
    </submittedName>
</protein>
<reference evidence="3" key="1">
    <citation type="submission" date="2020-03" db="EMBL/GenBank/DDBJ databases">
        <title>Transcriptomic Profiling of the Digestive Tract of the Rat Flea, Xenopsylla cheopis, Following Blood Feeding and Infection with Yersinia pestis.</title>
        <authorList>
            <person name="Bland D.M."/>
            <person name="Martens C.A."/>
            <person name="Virtaneva K."/>
            <person name="Kanakabandi K."/>
            <person name="Long D."/>
            <person name="Rosenke R."/>
            <person name="Saturday G.A."/>
            <person name="Hoyt F.H."/>
            <person name="Bruno D.P."/>
            <person name="Ribeiro J.M.C."/>
            <person name="Hinnebusch J."/>
        </authorList>
    </citation>
    <scope>NUCLEOTIDE SEQUENCE</scope>
</reference>